<organism evidence="1 2">
    <name type="scientific">Bradyrhizobium frederickii</name>
    <dbReference type="NCBI Taxonomy" id="2560054"/>
    <lineage>
        <taxon>Bacteria</taxon>
        <taxon>Pseudomonadati</taxon>
        <taxon>Pseudomonadota</taxon>
        <taxon>Alphaproteobacteria</taxon>
        <taxon>Hyphomicrobiales</taxon>
        <taxon>Nitrobacteraceae</taxon>
        <taxon>Bradyrhizobium</taxon>
    </lineage>
</organism>
<reference evidence="1 2" key="1">
    <citation type="submission" date="2019-03" db="EMBL/GenBank/DDBJ databases">
        <title>Bradyrhizobium strains diversity.</title>
        <authorList>
            <person name="Urquiaga M.C.O."/>
            <person name="Hungria M."/>
            <person name="Delamuta J.R.M."/>
            <person name="Klepa M.S."/>
        </authorList>
    </citation>
    <scope>NUCLEOTIDE SEQUENCE [LARGE SCALE GENOMIC DNA]</scope>
    <source>
        <strain evidence="1 2">CNPSo 3426</strain>
    </source>
</reference>
<accession>A0A4Y9NT21</accession>
<evidence type="ECO:0000313" key="2">
    <source>
        <dbReference type="Proteomes" id="UP000297700"/>
    </source>
</evidence>
<name>A0A4Y9NT21_9BRAD</name>
<proteinExistence type="predicted"/>
<gene>
    <name evidence="1" type="ORF">E4K64_33430</name>
</gene>
<dbReference type="RefSeq" id="WP_135167145.1">
    <property type="nucleotide sequence ID" value="NZ_SPQS01000027.1"/>
</dbReference>
<dbReference type="AlphaFoldDB" id="A0A4Y9NT21"/>
<comment type="caution">
    <text evidence="1">The sequence shown here is derived from an EMBL/GenBank/DDBJ whole genome shotgun (WGS) entry which is preliminary data.</text>
</comment>
<evidence type="ECO:0000313" key="1">
    <source>
        <dbReference type="EMBL" id="TFV69435.1"/>
    </source>
</evidence>
<dbReference type="Proteomes" id="UP000297700">
    <property type="component" value="Unassembled WGS sequence"/>
</dbReference>
<protein>
    <submittedName>
        <fullName evidence="1">Uncharacterized protein</fullName>
    </submittedName>
</protein>
<dbReference type="EMBL" id="SPQS01000027">
    <property type="protein sequence ID" value="TFV69435.1"/>
    <property type="molecule type" value="Genomic_DNA"/>
</dbReference>
<sequence>MRSSPDAYDRTVGELEALGERRLQRAAAVLRDAVGVLPAASGRLGLSEYGKQVFTFVSQILKLGPSNLRARLTRRQNGRLGENFQAKDHAVEAFMDQLRGLKTG</sequence>